<comment type="caution">
    <text evidence="2">The sequence shown here is derived from an EMBL/GenBank/DDBJ whole genome shotgun (WGS) entry which is preliminary data.</text>
</comment>
<dbReference type="EMBL" id="AZBU02000008">
    <property type="protein sequence ID" value="TKR67074.1"/>
    <property type="molecule type" value="Genomic_DNA"/>
</dbReference>
<evidence type="ECO:0008006" key="4">
    <source>
        <dbReference type="Google" id="ProtNLM"/>
    </source>
</evidence>
<dbReference type="InterPro" id="IPR029063">
    <property type="entry name" value="SAM-dependent_MTases_sf"/>
</dbReference>
<keyword evidence="1" id="KW-0732">Signal</keyword>
<sequence length="265" mass="30309">MWALCSLISALILILSASQYSNLYDAEECSITENRCLAVTHDYPYFRELHLVIYSPYQNESLLQRVEIKVPKGEDIRRMTPEERLALPVANEKLGKCDLKLVSHVNPLAVIPRRLEILNLGLTMPSITAYLTRMAPRPNVTSVEPDPLHSYMAAKYFGATEDNLHRIVVNDPMGYLEKNKNSGKTYDAIVISSPTETFKTREAVELYYANLRANGKIGFLMENGFRHFLPNEKFFLQLKKEFQGRCKASHCGPRMFLECERQNEG</sequence>
<dbReference type="AlphaFoldDB" id="A0A4U5MD81"/>
<gene>
    <name evidence="2" type="ORF">L596_023281</name>
</gene>
<dbReference type="OrthoDB" id="5860654at2759"/>
<dbReference type="SUPFAM" id="SSF53335">
    <property type="entry name" value="S-adenosyl-L-methionine-dependent methyltransferases"/>
    <property type="match status" value="1"/>
</dbReference>
<proteinExistence type="predicted"/>
<protein>
    <recommendedName>
        <fullName evidence="4">PABS domain-containing protein</fullName>
    </recommendedName>
</protein>
<evidence type="ECO:0000313" key="3">
    <source>
        <dbReference type="Proteomes" id="UP000298663"/>
    </source>
</evidence>
<name>A0A4U5MD81_STECR</name>
<accession>A0A4U5MD81</accession>
<keyword evidence="3" id="KW-1185">Reference proteome</keyword>
<feature type="signal peptide" evidence="1">
    <location>
        <begin position="1"/>
        <end position="18"/>
    </location>
</feature>
<feature type="chain" id="PRO_5020202335" description="PABS domain-containing protein" evidence="1">
    <location>
        <begin position="19"/>
        <end position="265"/>
    </location>
</feature>
<reference evidence="2 3" key="1">
    <citation type="journal article" date="2015" name="Genome Biol.">
        <title>Comparative genomics of Steinernema reveals deeply conserved gene regulatory networks.</title>
        <authorList>
            <person name="Dillman A.R."/>
            <person name="Macchietto M."/>
            <person name="Porter C.F."/>
            <person name="Rogers A."/>
            <person name="Williams B."/>
            <person name="Antoshechkin I."/>
            <person name="Lee M.M."/>
            <person name="Goodwin Z."/>
            <person name="Lu X."/>
            <person name="Lewis E.E."/>
            <person name="Goodrich-Blair H."/>
            <person name="Stock S.P."/>
            <person name="Adams B.J."/>
            <person name="Sternberg P.W."/>
            <person name="Mortazavi A."/>
        </authorList>
    </citation>
    <scope>NUCLEOTIDE SEQUENCE [LARGE SCALE GENOMIC DNA]</scope>
    <source>
        <strain evidence="2 3">ALL</strain>
    </source>
</reference>
<evidence type="ECO:0000256" key="1">
    <source>
        <dbReference type="SAM" id="SignalP"/>
    </source>
</evidence>
<reference evidence="2 3" key="2">
    <citation type="journal article" date="2019" name="G3 (Bethesda)">
        <title>Hybrid Assembly of the Genome of the Entomopathogenic Nematode Steinernema carpocapsae Identifies the X-Chromosome.</title>
        <authorList>
            <person name="Serra L."/>
            <person name="Macchietto M."/>
            <person name="Macias-Munoz A."/>
            <person name="McGill C.J."/>
            <person name="Rodriguez I.M."/>
            <person name="Rodriguez B."/>
            <person name="Murad R."/>
            <person name="Mortazavi A."/>
        </authorList>
    </citation>
    <scope>NUCLEOTIDE SEQUENCE [LARGE SCALE GENOMIC DNA]</scope>
    <source>
        <strain evidence="2 3">ALL</strain>
    </source>
</reference>
<evidence type="ECO:0000313" key="2">
    <source>
        <dbReference type="EMBL" id="TKR67074.1"/>
    </source>
</evidence>
<dbReference type="Proteomes" id="UP000298663">
    <property type="component" value="Unassembled WGS sequence"/>
</dbReference>
<dbReference type="Gene3D" id="3.40.50.150">
    <property type="entry name" value="Vaccinia Virus protein VP39"/>
    <property type="match status" value="1"/>
</dbReference>
<organism evidence="2 3">
    <name type="scientific">Steinernema carpocapsae</name>
    <name type="common">Entomopathogenic nematode</name>
    <dbReference type="NCBI Taxonomy" id="34508"/>
    <lineage>
        <taxon>Eukaryota</taxon>
        <taxon>Metazoa</taxon>
        <taxon>Ecdysozoa</taxon>
        <taxon>Nematoda</taxon>
        <taxon>Chromadorea</taxon>
        <taxon>Rhabditida</taxon>
        <taxon>Tylenchina</taxon>
        <taxon>Panagrolaimomorpha</taxon>
        <taxon>Strongyloidoidea</taxon>
        <taxon>Steinernematidae</taxon>
        <taxon>Steinernema</taxon>
    </lineage>
</organism>